<feature type="non-terminal residue" evidence="1">
    <location>
        <position position="1"/>
    </location>
</feature>
<dbReference type="Proteomes" id="UP000479190">
    <property type="component" value="Unassembled WGS sequence"/>
</dbReference>
<organism evidence="1 2">
    <name type="scientific">Trichogramma brassicae</name>
    <dbReference type="NCBI Taxonomy" id="86971"/>
    <lineage>
        <taxon>Eukaryota</taxon>
        <taxon>Metazoa</taxon>
        <taxon>Ecdysozoa</taxon>
        <taxon>Arthropoda</taxon>
        <taxon>Hexapoda</taxon>
        <taxon>Insecta</taxon>
        <taxon>Pterygota</taxon>
        <taxon>Neoptera</taxon>
        <taxon>Endopterygota</taxon>
        <taxon>Hymenoptera</taxon>
        <taxon>Apocrita</taxon>
        <taxon>Proctotrupomorpha</taxon>
        <taxon>Chalcidoidea</taxon>
        <taxon>Trichogrammatidae</taxon>
        <taxon>Trichogramma</taxon>
    </lineage>
</organism>
<dbReference type="AlphaFoldDB" id="A0A6H5I7Q1"/>
<evidence type="ECO:0000313" key="1">
    <source>
        <dbReference type="EMBL" id="CAB0032746.1"/>
    </source>
</evidence>
<keyword evidence="2" id="KW-1185">Reference proteome</keyword>
<dbReference type="EMBL" id="CADCXV010000688">
    <property type="protein sequence ID" value="CAB0032746.1"/>
    <property type="molecule type" value="Genomic_DNA"/>
</dbReference>
<name>A0A6H5I7Q1_9HYME</name>
<reference evidence="1 2" key="1">
    <citation type="submission" date="2020-02" db="EMBL/GenBank/DDBJ databases">
        <authorList>
            <person name="Ferguson B K."/>
        </authorList>
    </citation>
    <scope>NUCLEOTIDE SEQUENCE [LARGE SCALE GENOMIC DNA]</scope>
</reference>
<evidence type="ECO:0000313" key="2">
    <source>
        <dbReference type="Proteomes" id="UP000479190"/>
    </source>
</evidence>
<proteinExistence type="predicted"/>
<sequence>QLNQFSCDVSILDRGFFQKPITSTMSSRNMRGLNDIKDIFKRVTSIRAFSMGRQAVKNEVREEDDSSTRCLSPSATRFKYYAAVEDIYDVLEKAHTGTEGVQKSLICKNKK</sequence>
<protein>
    <submittedName>
        <fullName evidence="1">Uncharacterized protein</fullName>
    </submittedName>
</protein>
<accession>A0A6H5I7Q1</accession>
<gene>
    <name evidence="1" type="ORF">TBRA_LOCUS4672</name>
</gene>